<dbReference type="CDD" id="cd07029">
    <property type="entry name" value="RNAP_I_III_AC19"/>
    <property type="match status" value="1"/>
</dbReference>
<dbReference type="InterPro" id="IPR033898">
    <property type="entry name" value="RNAP_AC19"/>
</dbReference>
<proteinExistence type="inferred from homology"/>
<comment type="similarity">
    <text evidence="6">Belongs to the archaeal Rpo11/eukaryotic RPB11/RPC19 RNA polymerase subunit family.</text>
</comment>
<feature type="domain" description="DNA-directed RNA polymerase RBP11-like dimerisation" evidence="7">
    <location>
        <begin position="34"/>
        <end position="106"/>
    </location>
</feature>
<dbReference type="GO" id="GO:0003677">
    <property type="term" value="F:DNA binding"/>
    <property type="evidence" value="ECO:0007669"/>
    <property type="project" value="InterPro"/>
</dbReference>
<evidence type="ECO:0000256" key="2">
    <source>
        <dbReference type="ARBA" id="ARBA00022079"/>
    </source>
</evidence>
<evidence type="ECO:0000313" key="11">
    <source>
        <dbReference type="Proteomes" id="UP000310689"/>
    </source>
</evidence>
<dbReference type="EMBL" id="SPOI01000282">
    <property type="protein sequence ID" value="TIB29803.1"/>
    <property type="molecule type" value="Genomic_DNA"/>
</dbReference>
<dbReference type="PANTHER" id="PTHR13946:SF28">
    <property type="entry name" value="DNA-DIRECTED RNA POLYMERASES I AND III SUBUNIT RPAC2"/>
    <property type="match status" value="1"/>
</dbReference>
<accession>A0A4T0H9T5</accession>
<name>A0A4T0H9T5_WALIC</name>
<dbReference type="GO" id="GO:0003899">
    <property type="term" value="F:DNA-directed RNA polymerase activity"/>
    <property type="evidence" value="ECO:0007669"/>
    <property type="project" value="InterPro"/>
</dbReference>
<evidence type="ECO:0000313" key="8">
    <source>
        <dbReference type="EMBL" id="TIB10675.1"/>
    </source>
</evidence>
<dbReference type="GO" id="GO:0005666">
    <property type="term" value="C:RNA polymerase III complex"/>
    <property type="evidence" value="ECO:0007669"/>
    <property type="project" value="TreeGrafter"/>
</dbReference>
<dbReference type="Pfam" id="PF13656">
    <property type="entry name" value="RNA_pol_L_2"/>
    <property type="match status" value="1"/>
</dbReference>
<dbReference type="GO" id="GO:0046983">
    <property type="term" value="F:protein dimerization activity"/>
    <property type="evidence" value="ECO:0007669"/>
    <property type="project" value="InterPro"/>
</dbReference>
<gene>
    <name evidence="9" type="ORF">E3P86_03617</name>
    <name evidence="8" type="ORF">E3P90_02774</name>
</gene>
<evidence type="ECO:0000313" key="9">
    <source>
        <dbReference type="EMBL" id="TIB29803.1"/>
    </source>
</evidence>
<protein>
    <recommendedName>
        <fullName evidence="2">DNA-directed RNA polymerases I and III subunit RPAC2</fullName>
    </recommendedName>
</protein>
<evidence type="ECO:0000259" key="7">
    <source>
        <dbReference type="Pfam" id="PF13656"/>
    </source>
</evidence>
<dbReference type="GO" id="GO:0006383">
    <property type="term" value="P:transcription by RNA polymerase III"/>
    <property type="evidence" value="ECO:0007669"/>
    <property type="project" value="TreeGrafter"/>
</dbReference>
<dbReference type="GO" id="GO:0005736">
    <property type="term" value="C:RNA polymerase I complex"/>
    <property type="evidence" value="ECO:0007669"/>
    <property type="project" value="TreeGrafter"/>
</dbReference>
<dbReference type="OrthoDB" id="510325at2759"/>
<dbReference type="GO" id="GO:0006362">
    <property type="term" value="P:transcription elongation by RNA polymerase I"/>
    <property type="evidence" value="ECO:0007669"/>
    <property type="project" value="TreeGrafter"/>
</dbReference>
<evidence type="ECO:0000256" key="6">
    <source>
        <dbReference type="ARBA" id="ARBA00025751"/>
    </source>
</evidence>
<dbReference type="HAMAP" id="MF_00261">
    <property type="entry name" value="RNApol_arch_Rpo11"/>
    <property type="match status" value="1"/>
</dbReference>
<dbReference type="FunFam" id="3.30.1360.10:FF:000006">
    <property type="entry name" value="DNA-directed RNA polymerases I and III subunit RPAC2"/>
    <property type="match status" value="1"/>
</dbReference>
<dbReference type="SUPFAM" id="SSF55257">
    <property type="entry name" value="RBP11-like subunits of RNA polymerase"/>
    <property type="match status" value="1"/>
</dbReference>
<evidence type="ECO:0000256" key="3">
    <source>
        <dbReference type="ARBA" id="ARBA00022478"/>
    </source>
</evidence>
<dbReference type="OMA" id="IHIRIQM"/>
<reference evidence="10 11" key="1">
    <citation type="submission" date="2019-03" db="EMBL/GenBank/DDBJ databases">
        <title>Sequencing 23 genomes of Wallemia ichthyophaga.</title>
        <authorList>
            <person name="Gostincar C."/>
        </authorList>
    </citation>
    <scope>NUCLEOTIDE SEQUENCE [LARGE SCALE GENOMIC DNA]</scope>
    <source>
        <strain evidence="9 11">EXF-6200</strain>
        <strain evidence="8 10">EXF-8621</strain>
    </source>
</reference>
<dbReference type="AlphaFoldDB" id="A0A4T0H9T5"/>
<organism evidence="9 11">
    <name type="scientific">Wallemia ichthyophaga</name>
    <dbReference type="NCBI Taxonomy" id="245174"/>
    <lineage>
        <taxon>Eukaryota</taxon>
        <taxon>Fungi</taxon>
        <taxon>Dikarya</taxon>
        <taxon>Basidiomycota</taxon>
        <taxon>Wallemiomycotina</taxon>
        <taxon>Wallemiomycetes</taxon>
        <taxon>Wallemiales</taxon>
        <taxon>Wallemiaceae</taxon>
        <taxon>Wallemia</taxon>
    </lineage>
</organism>
<dbReference type="Proteomes" id="UP000306954">
    <property type="component" value="Unassembled WGS sequence"/>
</dbReference>
<dbReference type="PROSITE" id="PS01154">
    <property type="entry name" value="RNA_POL_L_13KD"/>
    <property type="match status" value="1"/>
</dbReference>
<dbReference type="GO" id="GO:0055029">
    <property type="term" value="C:nuclear DNA-directed RNA polymerase complex"/>
    <property type="evidence" value="ECO:0007669"/>
    <property type="project" value="UniProtKB-ARBA"/>
</dbReference>
<keyword evidence="3" id="KW-0240">DNA-directed RNA polymerase</keyword>
<dbReference type="Proteomes" id="UP000310689">
    <property type="component" value="Unassembled WGS sequence"/>
</dbReference>
<dbReference type="Gene3D" id="3.30.1360.10">
    <property type="entry name" value="RNA polymerase, RBP11-like subunit"/>
    <property type="match status" value="1"/>
</dbReference>
<evidence type="ECO:0000256" key="1">
    <source>
        <dbReference type="ARBA" id="ARBA00004123"/>
    </source>
</evidence>
<sequence>MSTLINHERIDTDVKEFPTKIELVDGYSNDLSNATFKLFNEDHTIGNSLRYIIMKNPNVEFCGYSIPHPSEPVVNLRIQMYSGLSSVDALYKGLGDLENLFEVIQNKYSDQYKQFKQ</sequence>
<dbReference type="InterPro" id="IPR008193">
    <property type="entry name" value="RNA_pol_Rpb11_13-16kDa_CS"/>
</dbReference>
<comment type="caution">
    <text evidence="9">The sequence shown here is derived from an EMBL/GenBank/DDBJ whole genome shotgun (WGS) entry which is preliminary data.</text>
</comment>
<dbReference type="InterPro" id="IPR009025">
    <property type="entry name" value="RBP11-like_dimer"/>
</dbReference>
<dbReference type="PANTHER" id="PTHR13946">
    <property type="entry name" value="DNA-DIRECTED RNA POLYMERASE I,II,III"/>
    <property type="match status" value="1"/>
</dbReference>
<evidence type="ECO:0000256" key="4">
    <source>
        <dbReference type="ARBA" id="ARBA00023163"/>
    </source>
</evidence>
<evidence type="ECO:0000313" key="10">
    <source>
        <dbReference type="Proteomes" id="UP000306954"/>
    </source>
</evidence>
<dbReference type="InterPro" id="IPR022905">
    <property type="entry name" value="Rpo11-like"/>
</dbReference>
<dbReference type="EMBL" id="SPOF01000029">
    <property type="protein sequence ID" value="TIB10675.1"/>
    <property type="molecule type" value="Genomic_DNA"/>
</dbReference>
<keyword evidence="5" id="KW-0539">Nucleus</keyword>
<dbReference type="InterPro" id="IPR036603">
    <property type="entry name" value="RBP11-like"/>
</dbReference>
<evidence type="ECO:0000256" key="5">
    <source>
        <dbReference type="ARBA" id="ARBA00023242"/>
    </source>
</evidence>
<comment type="subcellular location">
    <subcellularLocation>
        <location evidence="1">Nucleus</location>
    </subcellularLocation>
</comment>
<keyword evidence="4" id="KW-0804">Transcription</keyword>